<sequence length="260" mass="29343">MDDFYIDKKGLAAYFEMQWLDKLRESGVTEQLDSKSKRVPDSFISSNHSQNVARFVINTLAYENISPKTIIEIGPALGRNSYELINNIPSINSVTAVEPSQRLLSNLKKILIDGAKCNFPYIKSLDELGNFEFDSSSIADKCAHVDFTLIEAPFSHGVVDDHFDLTICLNVLDQCESPKGLVEALKNATALNGVLVLSCTYQWNKKHLKVESEAVDDINDYFGEGWVQLSEDENEYKVRFNERYSLLFLSHVVAYKKIGV</sequence>
<organism evidence="1 2">
    <name type="scientific">Aliivibrio wodanis</name>
    <dbReference type="NCBI Taxonomy" id="80852"/>
    <lineage>
        <taxon>Bacteria</taxon>
        <taxon>Pseudomonadati</taxon>
        <taxon>Pseudomonadota</taxon>
        <taxon>Gammaproteobacteria</taxon>
        <taxon>Vibrionales</taxon>
        <taxon>Vibrionaceae</taxon>
        <taxon>Aliivibrio</taxon>
    </lineage>
</organism>
<accession>A0A090ICV7</accession>
<evidence type="ECO:0000313" key="2">
    <source>
        <dbReference type="Proteomes" id="UP000032427"/>
    </source>
</evidence>
<dbReference type="AlphaFoldDB" id="A0A090ICV7"/>
<dbReference type="InterPro" id="IPR029063">
    <property type="entry name" value="SAM-dependent_MTases_sf"/>
</dbReference>
<reference evidence="2" key="1">
    <citation type="submission" date="2014-09" db="EMBL/GenBank/DDBJ databases">
        <authorList>
            <person name="Hjerde E."/>
        </authorList>
    </citation>
    <scope>NUCLEOTIDE SEQUENCE [LARGE SCALE GENOMIC DNA]</scope>
    <source>
        <strain evidence="2">06/09/139</strain>
    </source>
</reference>
<keyword evidence="2" id="KW-1185">Reference proteome</keyword>
<evidence type="ECO:0000313" key="1">
    <source>
        <dbReference type="EMBL" id="CED57384.1"/>
    </source>
</evidence>
<dbReference type="KEGG" id="awd:AWOD_II_0754"/>
<dbReference type="STRING" id="80852.AWOD_II_0754"/>
<dbReference type="Proteomes" id="UP000032427">
    <property type="component" value="Chromosome 2"/>
</dbReference>
<dbReference type="GeneID" id="28543000"/>
<dbReference type="Gene3D" id="3.40.50.150">
    <property type="entry name" value="Vaccinia Virus protein VP39"/>
    <property type="match status" value="1"/>
</dbReference>
<dbReference type="SUPFAM" id="SSF53335">
    <property type="entry name" value="S-adenosyl-L-methionine-dependent methyltransferases"/>
    <property type="match status" value="1"/>
</dbReference>
<dbReference type="HOGENOM" id="CLU_1073421_0_0_6"/>
<name>A0A090ICV7_9GAMM</name>
<evidence type="ECO:0008006" key="3">
    <source>
        <dbReference type="Google" id="ProtNLM"/>
    </source>
</evidence>
<protein>
    <recommendedName>
        <fullName evidence="3">Methyltransferase domain-containing protein</fullName>
    </recommendedName>
</protein>
<dbReference type="EMBL" id="LN554847">
    <property type="protein sequence ID" value="CED57384.1"/>
    <property type="molecule type" value="Genomic_DNA"/>
</dbReference>
<proteinExistence type="predicted"/>
<dbReference type="OrthoDB" id="5829798at2"/>
<gene>
    <name evidence="1" type="ORF">AWOD_II_0754</name>
</gene>
<dbReference type="PATRIC" id="fig|80852.17.peg.3538"/>